<keyword evidence="2" id="KW-1185">Reference proteome</keyword>
<protein>
    <submittedName>
        <fullName evidence="1">Uncharacterized protein</fullName>
    </submittedName>
</protein>
<evidence type="ECO:0000313" key="2">
    <source>
        <dbReference type="Proteomes" id="UP001589608"/>
    </source>
</evidence>
<comment type="caution">
    <text evidence="1">The sequence shown here is derived from an EMBL/GenBank/DDBJ whole genome shotgun (WGS) entry which is preliminary data.</text>
</comment>
<proteinExistence type="predicted"/>
<organism evidence="1 2">
    <name type="scientific">Dactylosporangium vinaceum</name>
    <dbReference type="NCBI Taxonomy" id="53362"/>
    <lineage>
        <taxon>Bacteria</taxon>
        <taxon>Bacillati</taxon>
        <taxon>Actinomycetota</taxon>
        <taxon>Actinomycetes</taxon>
        <taxon>Micromonosporales</taxon>
        <taxon>Micromonosporaceae</taxon>
        <taxon>Dactylosporangium</taxon>
    </lineage>
</organism>
<accession>A0ABV5MF34</accession>
<evidence type="ECO:0000313" key="1">
    <source>
        <dbReference type="EMBL" id="MFB9447470.1"/>
    </source>
</evidence>
<gene>
    <name evidence="1" type="ORF">ACFFTR_30620</name>
</gene>
<name>A0ABV5MF34_9ACTN</name>
<dbReference type="Proteomes" id="UP001589608">
    <property type="component" value="Unassembled WGS sequence"/>
</dbReference>
<sequence length="64" mass="6693">MPPALRDAADGSSIMRRAVLLAGWVGAGRPVTAKGVLRPVDVAGALAAIGRLMRTGWLNRRISV</sequence>
<reference evidence="1 2" key="1">
    <citation type="submission" date="2024-09" db="EMBL/GenBank/DDBJ databases">
        <authorList>
            <person name="Sun Q."/>
            <person name="Mori K."/>
        </authorList>
    </citation>
    <scope>NUCLEOTIDE SEQUENCE [LARGE SCALE GENOMIC DNA]</scope>
    <source>
        <strain evidence="1 2">JCM 3307</strain>
    </source>
</reference>
<dbReference type="RefSeq" id="WP_223100663.1">
    <property type="nucleotide sequence ID" value="NZ_CP061913.1"/>
</dbReference>
<dbReference type="EMBL" id="JBHMCA010000053">
    <property type="protein sequence ID" value="MFB9447470.1"/>
    <property type="molecule type" value="Genomic_DNA"/>
</dbReference>